<accession>A0A5J5IAV4</accession>
<keyword evidence="1" id="KW-0472">Membrane</keyword>
<dbReference type="Pfam" id="PF01569">
    <property type="entry name" value="PAP2"/>
    <property type="match status" value="1"/>
</dbReference>
<protein>
    <submittedName>
        <fullName evidence="3">Phosphatase PAP2 family protein</fullName>
    </submittedName>
</protein>
<keyword evidence="4" id="KW-1185">Reference proteome</keyword>
<feature type="transmembrane region" description="Helical" evidence="1">
    <location>
        <begin position="205"/>
        <end position="226"/>
    </location>
</feature>
<keyword evidence="1" id="KW-1133">Transmembrane helix</keyword>
<organism evidence="3 4">
    <name type="scientific">Ginsengibacter hankyongi</name>
    <dbReference type="NCBI Taxonomy" id="2607284"/>
    <lineage>
        <taxon>Bacteria</taxon>
        <taxon>Pseudomonadati</taxon>
        <taxon>Bacteroidota</taxon>
        <taxon>Chitinophagia</taxon>
        <taxon>Chitinophagales</taxon>
        <taxon>Chitinophagaceae</taxon>
        <taxon>Ginsengibacter</taxon>
    </lineage>
</organism>
<dbReference type="SUPFAM" id="SSF48317">
    <property type="entry name" value="Acid phosphatase/Vanadium-dependent haloperoxidase"/>
    <property type="match status" value="1"/>
</dbReference>
<name>A0A5J5IAV4_9BACT</name>
<dbReference type="InterPro" id="IPR000326">
    <property type="entry name" value="PAP2/HPO"/>
</dbReference>
<feature type="domain" description="Phosphatidic acid phosphatase type 2/haloperoxidase" evidence="2">
    <location>
        <begin position="147"/>
        <end position="228"/>
    </location>
</feature>
<sequence>MATKYLCVLMISILVNLRVFGQVIHQIPQNLQDTSAKQYNHTNNYLKPNAFIIPGAFLVYSGLKPIVSGIQKLDDTIYSNIKLNHPGFHTNAEDYLMWTPSASVYLLDAFKAKTRHTFKEHLILDAGSIVITGGVGYAMRLISRHINAYTTHDTKFPSGHTANAFRGAEMLHQELKDNNRLLSYSGYLIATSVGILRLYNKDHLLTEVIAGAGLGILSTKLTYWIFDKVKYKNRRNPISIN</sequence>
<evidence type="ECO:0000313" key="3">
    <source>
        <dbReference type="EMBL" id="KAA9035868.1"/>
    </source>
</evidence>
<dbReference type="InterPro" id="IPR036938">
    <property type="entry name" value="PAP2/HPO_sf"/>
</dbReference>
<evidence type="ECO:0000256" key="1">
    <source>
        <dbReference type="SAM" id="Phobius"/>
    </source>
</evidence>
<dbReference type="EMBL" id="VYQF01000010">
    <property type="protein sequence ID" value="KAA9035868.1"/>
    <property type="molecule type" value="Genomic_DNA"/>
</dbReference>
<dbReference type="AlphaFoldDB" id="A0A5J5IAV4"/>
<evidence type="ECO:0000313" key="4">
    <source>
        <dbReference type="Proteomes" id="UP000326903"/>
    </source>
</evidence>
<comment type="caution">
    <text evidence="3">The sequence shown here is derived from an EMBL/GenBank/DDBJ whole genome shotgun (WGS) entry which is preliminary data.</text>
</comment>
<dbReference type="Gene3D" id="1.20.144.10">
    <property type="entry name" value="Phosphatidic acid phosphatase type 2/haloperoxidase"/>
    <property type="match status" value="1"/>
</dbReference>
<gene>
    <name evidence="3" type="ORF">FW778_20150</name>
</gene>
<evidence type="ECO:0000259" key="2">
    <source>
        <dbReference type="Pfam" id="PF01569"/>
    </source>
</evidence>
<keyword evidence="1" id="KW-0812">Transmembrane</keyword>
<dbReference type="Proteomes" id="UP000326903">
    <property type="component" value="Unassembled WGS sequence"/>
</dbReference>
<reference evidence="3 4" key="1">
    <citation type="submission" date="2019-09" db="EMBL/GenBank/DDBJ databases">
        <title>Draft genome sequence of Ginsengibacter sp. BR5-29.</title>
        <authorList>
            <person name="Im W.-T."/>
        </authorList>
    </citation>
    <scope>NUCLEOTIDE SEQUENCE [LARGE SCALE GENOMIC DNA]</scope>
    <source>
        <strain evidence="3 4">BR5-29</strain>
    </source>
</reference>
<dbReference type="RefSeq" id="WP_150416695.1">
    <property type="nucleotide sequence ID" value="NZ_VYQF01000010.1"/>
</dbReference>
<proteinExistence type="predicted"/>